<keyword evidence="6 10" id="KW-0804">Transcription</keyword>
<dbReference type="AlphaFoldDB" id="A0ABD1S3R6"/>
<feature type="domain" description="TF-B3" evidence="11">
    <location>
        <begin position="153"/>
        <end position="255"/>
    </location>
</feature>
<dbReference type="PANTHER" id="PTHR31384">
    <property type="entry name" value="AUXIN RESPONSE FACTOR 4-RELATED"/>
    <property type="match status" value="1"/>
</dbReference>
<evidence type="ECO:0000256" key="6">
    <source>
        <dbReference type="ARBA" id="ARBA00023163"/>
    </source>
</evidence>
<keyword evidence="5 10" id="KW-0238">DNA-binding</keyword>
<dbReference type="Gene3D" id="2.30.30.1040">
    <property type="match status" value="1"/>
</dbReference>
<dbReference type="InterPro" id="IPR003340">
    <property type="entry name" value="B3_DNA-bd"/>
</dbReference>
<evidence type="ECO:0000259" key="11">
    <source>
        <dbReference type="PROSITE" id="PS50863"/>
    </source>
</evidence>
<dbReference type="GO" id="GO:0009835">
    <property type="term" value="P:fruit ripening"/>
    <property type="evidence" value="ECO:0007669"/>
    <property type="project" value="UniProtKB-KW"/>
</dbReference>
<evidence type="ECO:0000256" key="7">
    <source>
        <dbReference type="ARBA" id="ARBA00023242"/>
    </source>
</evidence>
<dbReference type="Pfam" id="PF02362">
    <property type="entry name" value="B3"/>
    <property type="match status" value="1"/>
</dbReference>
<dbReference type="EMBL" id="JBFOLJ010000011">
    <property type="protein sequence ID" value="KAL2494804.1"/>
    <property type="molecule type" value="Genomic_DNA"/>
</dbReference>
<dbReference type="Gene3D" id="2.40.330.10">
    <property type="entry name" value="DNA-binding pseudobarrel domain"/>
    <property type="match status" value="1"/>
</dbReference>
<dbReference type="InterPro" id="IPR010525">
    <property type="entry name" value="ARF_dom"/>
</dbReference>
<evidence type="ECO:0000313" key="13">
    <source>
        <dbReference type="Proteomes" id="UP001604277"/>
    </source>
</evidence>
<dbReference type="SUPFAM" id="SSF101936">
    <property type="entry name" value="DNA-binding pseudobarrel domain"/>
    <property type="match status" value="1"/>
</dbReference>
<evidence type="ECO:0000256" key="2">
    <source>
        <dbReference type="ARBA" id="ARBA00007853"/>
    </source>
</evidence>
<gene>
    <name evidence="12" type="ORF">Fot_38561</name>
</gene>
<keyword evidence="9" id="KW-0292">Fruit ripening</keyword>
<dbReference type="Pfam" id="PF06507">
    <property type="entry name" value="ARF_AD"/>
    <property type="match status" value="1"/>
</dbReference>
<comment type="caution">
    <text evidence="12">The sequence shown here is derived from an EMBL/GenBank/DDBJ whole genome shotgun (WGS) entry which is preliminary data.</text>
</comment>
<comment type="subunit">
    <text evidence="10">Homodimers and heterodimers.</text>
</comment>
<sequence length="742" mass="81335">MMCGLIDLNTANNEVETELLYNSPASSAVSGNSELKMTSSEMAASVSMELWHACAGPLISLPKKGTAVVYFPQGHLERLSEHPAVAYDFPPHVFCRVVDVKLHADAVSDEVYAQISLVKDNQIEKKWRDGEVEADAEDEDTEGARTSMIPHMFCKTLTASDTSTHGGFSVPRRAAEDCFPPLDYKQQRPSQELVAKDLHGIEWKFRHIYRGQPRRHLLTTGWSAFVNKKKLVSGDAVLFLRGGDGELRLGIRRAAQVKCGASIPAFLGQQFSASCVASVLNAISTRSIFNICYNPRASSSKIIVPYHKFSKSVAQYFSAGMRFKMRVETEDASERSGLILGVGDVDPVRWPGSKWRCLLVRYDDLQVNHVNRVSPWEIEPSGSVSGPGGFVVPGAKRIRVGFPATKPDFPVLRDGNEVSDFGEPLRFQKVLQGQEILGYSTPYAEVDAPSQHPLEMRCFPGHNGSRTSAVGNSNRHLHADSENSFKGTGTGFGESFQFHKVLQGQEAFSTVPHGRGPTANQVHENGVSNVMNGFQLPTHGNSRSTLTQGCNTHMHPSAALIQASSPSSVLLYQQASSPPPRFQVLHSGNQKKLETRNQDIFYISERFARKLTPCSSSESGDRREDLQGCISTGGSEEHSQLGFLSLPLSTRPSFRGNENFVSMCKSSCRLFGFPLTEGNVATSMGNRPTESACAYGHENTFLACNEGQLYPKPPLATKVMVNSCTKGSDMHAVRDRLLDIAL</sequence>
<keyword evidence="3" id="KW-0217">Developmental protein</keyword>
<reference evidence="13" key="1">
    <citation type="submission" date="2024-07" db="EMBL/GenBank/DDBJ databases">
        <title>Two chromosome-level genome assemblies of Korean endemic species Abeliophyllum distichum and Forsythia ovata (Oleaceae).</title>
        <authorList>
            <person name="Jang H."/>
        </authorList>
    </citation>
    <scope>NUCLEOTIDE SEQUENCE [LARGE SCALE GENOMIC DNA]</scope>
</reference>
<evidence type="ECO:0000313" key="12">
    <source>
        <dbReference type="EMBL" id="KAL2494804.1"/>
    </source>
</evidence>
<keyword evidence="7 10" id="KW-0539">Nucleus</keyword>
<keyword evidence="8 10" id="KW-0927">Auxin signaling pathway</keyword>
<evidence type="ECO:0000256" key="8">
    <source>
        <dbReference type="ARBA" id="ARBA00023294"/>
    </source>
</evidence>
<accession>A0ABD1S3R6</accession>
<dbReference type="GO" id="GO:0003677">
    <property type="term" value="F:DNA binding"/>
    <property type="evidence" value="ECO:0007669"/>
    <property type="project" value="UniProtKB-KW"/>
</dbReference>
<dbReference type="SMART" id="SM01019">
    <property type="entry name" value="B3"/>
    <property type="match status" value="1"/>
</dbReference>
<evidence type="ECO:0000256" key="5">
    <source>
        <dbReference type="ARBA" id="ARBA00023125"/>
    </source>
</evidence>
<dbReference type="FunFam" id="2.40.330.10:FF:000001">
    <property type="entry name" value="Auxin response factor"/>
    <property type="match status" value="1"/>
</dbReference>
<comment type="function">
    <text evidence="10">Auxin response factors (ARFs) are transcriptional factors that bind specifically to the DNA sequence 5'-TGTCTC-3' found in the auxin-responsive promoter elements (AuxREs).</text>
</comment>
<evidence type="ECO:0000256" key="1">
    <source>
        <dbReference type="ARBA" id="ARBA00004123"/>
    </source>
</evidence>
<comment type="subcellular location">
    <subcellularLocation>
        <location evidence="1 10">Nucleus</location>
    </subcellularLocation>
</comment>
<dbReference type="CDD" id="cd10017">
    <property type="entry name" value="B3_DNA"/>
    <property type="match status" value="1"/>
</dbReference>
<protein>
    <recommendedName>
        <fullName evidence="10">Auxin response factor</fullName>
    </recommendedName>
</protein>
<dbReference type="PANTHER" id="PTHR31384:SF5">
    <property type="entry name" value="AUXIN RESPONSE FACTOR 3"/>
    <property type="match status" value="1"/>
</dbReference>
<dbReference type="GO" id="GO:0009734">
    <property type="term" value="P:auxin-activated signaling pathway"/>
    <property type="evidence" value="ECO:0007669"/>
    <property type="project" value="UniProtKB-KW"/>
</dbReference>
<keyword evidence="13" id="KW-1185">Reference proteome</keyword>
<organism evidence="12 13">
    <name type="scientific">Forsythia ovata</name>
    <dbReference type="NCBI Taxonomy" id="205694"/>
    <lineage>
        <taxon>Eukaryota</taxon>
        <taxon>Viridiplantae</taxon>
        <taxon>Streptophyta</taxon>
        <taxon>Embryophyta</taxon>
        <taxon>Tracheophyta</taxon>
        <taxon>Spermatophyta</taxon>
        <taxon>Magnoliopsida</taxon>
        <taxon>eudicotyledons</taxon>
        <taxon>Gunneridae</taxon>
        <taxon>Pentapetalae</taxon>
        <taxon>asterids</taxon>
        <taxon>lamiids</taxon>
        <taxon>Lamiales</taxon>
        <taxon>Oleaceae</taxon>
        <taxon>Forsythieae</taxon>
        <taxon>Forsythia</taxon>
    </lineage>
</organism>
<dbReference type="InterPro" id="IPR015300">
    <property type="entry name" value="DNA-bd_pseudobarrel_sf"/>
</dbReference>
<evidence type="ECO:0000256" key="10">
    <source>
        <dbReference type="RuleBase" id="RU004561"/>
    </source>
</evidence>
<proteinExistence type="inferred from homology"/>
<keyword evidence="4 10" id="KW-0805">Transcription regulation</keyword>
<dbReference type="InterPro" id="IPR044835">
    <property type="entry name" value="ARF_plant"/>
</dbReference>
<evidence type="ECO:0000256" key="4">
    <source>
        <dbReference type="ARBA" id="ARBA00023015"/>
    </source>
</evidence>
<comment type="similarity">
    <text evidence="2 10">Belongs to the ARF family.</text>
</comment>
<evidence type="ECO:0000256" key="9">
    <source>
        <dbReference type="ARBA" id="ARBA00033478"/>
    </source>
</evidence>
<dbReference type="Proteomes" id="UP001604277">
    <property type="component" value="Unassembled WGS sequence"/>
</dbReference>
<evidence type="ECO:0000256" key="3">
    <source>
        <dbReference type="ARBA" id="ARBA00022473"/>
    </source>
</evidence>
<name>A0ABD1S3R6_9LAMI</name>
<dbReference type="FunFam" id="2.30.30.1040:FF:000001">
    <property type="entry name" value="Auxin response factor"/>
    <property type="match status" value="1"/>
</dbReference>
<dbReference type="GO" id="GO:0005634">
    <property type="term" value="C:nucleus"/>
    <property type="evidence" value="ECO:0007669"/>
    <property type="project" value="UniProtKB-SubCell"/>
</dbReference>
<dbReference type="PROSITE" id="PS50863">
    <property type="entry name" value="B3"/>
    <property type="match status" value="1"/>
</dbReference>